<keyword evidence="2" id="KW-1185">Reference proteome</keyword>
<reference evidence="2" key="1">
    <citation type="journal article" date="2019" name="Int. J. Syst. Evol. Microbiol.">
        <title>The Global Catalogue of Microorganisms (GCM) 10K type strain sequencing project: providing services to taxonomists for standard genome sequencing and annotation.</title>
        <authorList>
            <consortium name="The Broad Institute Genomics Platform"/>
            <consortium name="The Broad Institute Genome Sequencing Center for Infectious Disease"/>
            <person name="Wu L."/>
            <person name="Ma J."/>
        </authorList>
    </citation>
    <scope>NUCLEOTIDE SEQUENCE [LARGE SCALE GENOMIC DNA]</scope>
    <source>
        <strain evidence="2">GH52</strain>
    </source>
</reference>
<accession>A0ABW4YPB7</accession>
<dbReference type="Gene3D" id="1.10.600.10">
    <property type="entry name" value="Farnesyl Diphosphate Synthase"/>
    <property type="match status" value="1"/>
</dbReference>
<proteinExistence type="predicted"/>
<dbReference type="Pfam" id="PF00494">
    <property type="entry name" value="SQS_PSY"/>
    <property type="match status" value="1"/>
</dbReference>
<dbReference type="InterPro" id="IPR008949">
    <property type="entry name" value="Isoprenoid_synthase_dom_sf"/>
</dbReference>
<dbReference type="InterPro" id="IPR002060">
    <property type="entry name" value="Squ/phyt_synthse"/>
</dbReference>
<name>A0ABW4YPB7_9BACL</name>
<organism evidence="1 2">
    <name type="scientific">Paenibacillus yanchengensis</name>
    <dbReference type="NCBI Taxonomy" id="2035833"/>
    <lineage>
        <taxon>Bacteria</taxon>
        <taxon>Bacillati</taxon>
        <taxon>Bacillota</taxon>
        <taxon>Bacilli</taxon>
        <taxon>Bacillales</taxon>
        <taxon>Paenibacillaceae</taxon>
        <taxon>Paenibacillus</taxon>
    </lineage>
</organism>
<dbReference type="Proteomes" id="UP001597362">
    <property type="component" value="Unassembled WGS sequence"/>
</dbReference>
<evidence type="ECO:0000313" key="1">
    <source>
        <dbReference type="EMBL" id="MFD2117358.1"/>
    </source>
</evidence>
<sequence>MLKNTSRTFFIPINKLKGQLQDAVASAYLCMRAIDEIEDHPELPESYKVEKLMQVHEAFLSDQPIERIEQLLTKEQQLLPEVTYRMAEWASLCPESARTAVFRHTAKMSKQMAEWVAVDWKIETEADLDGYTYSVAGMVGEMLSDIWYWYDGTITDRNKAVAFGRGLQAVNILRNRQEDMERGVNFFPVGWDMQQMVQYTLRNLSVADEYVRELKEGQPRTFCKIPLTLAHATVKLIKSGGNKLTRDTVLRLVNSIT</sequence>
<evidence type="ECO:0000313" key="2">
    <source>
        <dbReference type="Proteomes" id="UP001597362"/>
    </source>
</evidence>
<dbReference type="PANTHER" id="PTHR11626:SF2">
    <property type="entry name" value="SQUALENE SYNTHASE"/>
    <property type="match status" value="1"/>
</dbReference>
<dbReference type="PANTHER" id="PTHR11626">
    <property type="entry name" value="FARNESYL-DIPHOSPHATE FARNESYLTRANSFERASE"/>
    <property type="match status" value="1"/>
</dbReference>
<dbReference type="InterPro" id="IPR044844">
    <property type="entry name" value="Trans_IPPS_euk-type"/>
</dbReference>
<dbReference type="RefSeq" id="WP_377774510.1">
    <property type="nucleotide sequence ID" value="NZ_JBHUHO010000039.1"/>
</dbReference>
<dbReference type="SUPFAM" id="SSF48576">
    <property type="entry name" value="Terpenoid synthases"/>
    <property type="match status" value="1"/>
</dbReference>
<protein>
    <submittedName>
        <fullName evidence="1">Squalene/phytoene synthase family protein</fullName>
    </submittedName>
</protein>
<dbReference type="EMBL" id="JBHUHO010000039">
    <property type="protein sequence ID" value="MFD2117358.1"/>
    <property type="molecule type" value="Genomic_DNA"/>
</dbReference>
<comment type="caution">
    <text evidence="1">The sequence shown here is derived from an EMBL/GenBank/DDBJ whole genome shotgun (WGS) entry which is preliminary data.</text>
</comment>
<gene>
    <name evidence="1" type="ORF">ACFSJH_16635</name>
</gene>